<dbReference type="OrthoDB" id="3171021at2"/>
<dbReference type="CDD" id="cd00761">
    <property type="entry name" value="Glyco_tranf_GTA_type"/>
    <property type="match status" value="1"/>
</dbReference>
<dbReference type="AlphaFoldDB" id="A0A1H1G8P9"/>
<evidence type="ECO:0000313" key="4">
    <source>
        <dbReference type="Proteomes" id="UP000181917"/>
    </source>
</evidence>
<feature type="domain" description="TarS/TarP linker" evidence="2">
    <location>
        <begin position="254"/>
        <end position="352"/>
    </location>
</feature>
<evidence type="ECO:0000313" key="3">
    <source>
        <dbReference type="EMBL" id="SDR09523.1"/>
    </source>
</evidence>
<dbReference type="GO" id="GO:0016758">
    <property type="term" value="F:hexosyltransferase activity"/>
    <property type="evidence" value="ECO:0007669"/>
    <property type="project" value="UniProtKB-ARBA"/>
</dbReference>
<keyword evidence="4" id="KW-1185">Reference proteome</keyword>
<accession>A0A1H1G8P9</accession>
<sequence>MAIRDRLAALRRDVRGPAKAPAANAGGDSGPSSSADTAKVSVIVPVYNAMPYLTELLNSLEAQDLDASLFELIAVDDGSTDFSGEILDVYAARNTNFRVIHQENSGWPGKPRNVGMAASQAKYVFFCDADDRLGPQALRRMVDYANENNVDILVPKMVGIGGRRVQASLFERTVKDVDLREVLRSLSPQKMVRRELLVKNGITFHEDKVRLEDGMVMSQCYLLSQRTSILADYDYYFIRTREDGANISSTPTIPEGYTWSVGEIARILTEGDKDSDRAKLLVLDLYRRKCLRVYEPQRFLKFSPEIQERWVAAHAEFVDRYIPEDIDIQLATPFKQKTQFIRNRDVAGMLEYCKLESSLQPVARVTGMELGAAVVTMEVALEHGEMDAVDLLVRRRDGSAERSFPMLRMDNEHANFRVDLPYSELDEFSSAIVDFFTEASSKGMTGKLQRVTVDDQLDLPEQKDHRRPYATIHGSLSLDLRR</sequence>
<dbReference type="EMBL" id="FNKH01000002">
    <property type="protein sequence ID" value="SDR09523.1"/>
    <property type="molecule type" value="Genomic_DNA"/>
</dbReference>
<dbReference type="InterPro" id="IPR029044">
    <property type="entry name" value="Nucleotide-diphossugar_trans"/>
</dbReference>
<reference evidence="3 4" key="1">
    <citation type="submission" date="2016-10" db="EMBL/GenBank/DDBJ databases">
        <authorList>
            <person name="de Groot N.N."/>
        </authorList>
    </citation>
    <scope>NUCLEOTIDE SEQUENCE [LARGE SCALE GENOMIC DNA]</scope>
    <source>
        <strain evidence="3 4">DSM 20117</strain>
    </source>
</reference>
<dbReference type="InterPro" id="IPR001173">
    <property type="entry name" value="Glyco_trans_2-like"/>
</dbReference>
<feature type="domain" description="Glycosyltransferase 2-like" evidence="1">
    <location>
        <begin position="41"/>
        <end position="173"/>
    </location>
</feature>
<evidence type="ECO:0000259" key="2">
    <source>
        <dbReference type="Pfam" id="PF22181"/>
    </source>
</evidence>
<dbReference type="RefSeq" id="WP_074702116.1">
    <property type="nucleotide sequence ID" value="NZ_CP018863.1"/>
</dbReference>
<dbReference type="PANTHER" id="PTHR22916:SF3">
    <property type="entry name" value="UDP-GLCNAC:BETAGAL BETA-1,3-N-ACETYLGLUCOSAMINYLTRANSFERASE-LIKE PROTEIN 1"/>
    <property type="match status" value="1"/>
</dbReference>
<dbReference type="InterPro" id="IPR054028">
    <property type="entry name" value="TarS/TarP_linker"/>
</dbReference>
<dbReference type="STRING" id="37928.SAMN04489742_3918"/>
<dbReference type="Pfam" id="PF22181">
    <property type="entry name" value="TarS_linker"/>
    <property type="match status" value="1"/>
</dbReference>
<dbReference type="Gene3D" id="3.90.550.10">
    <property type="entry name" value="Spore Coat Polysaccharide Biosynthesis Protein SpsA, Chain A"/>
    <property type="match status" value="1"/>
</dbReference>
<dbReference type="SUPFAM" id="SSF53448">
    <property type="entry name" value="Nucleotide-diphospho-sugar transferases"/>
    <property type="match status" value="1"/>
</dbReference>
<proteinExistence type="predicted"/>
<dbReference type="KEGG" id="acry:AC20117_19790"/>
<name>A0A1H1G8P9_9MICC</name>
<dbReference type="Proteomes" id="UP000181917">
    <property type="component" value="Unassembled WGS sequence"/>
</dbReference>
<organism evidence="3 4">
    <name type="scientific">Crystallibacter crystallopoietes</name>
    <dbReference type="NCBI Taxonomy" id="37928"/>
    <lineage>
        <taxon>Bacteria</taxon>
        <taxon>Bacillati</taxon>
        <taxon>Actinomycetota</taxon>
        <taxon>Actinomycetes</taxon>
        <taxon>Micrococcales</taxon>
        <taxon>Micrococcaceae</taxon>
        <taxon>Crystallibacter</taxon>
    </lineage>
</organism>
<evidence type="ECO:0000259" key="1">
    <source>
        <dbReference type="Pfam" id="PF00535"/>
    </source>
</evidence>
<dbReference type="PANTHER" id="PTHR22916">
    <property type="entry name" value="GLYCOSYLTRANSFERASE"/>
    <property type="match status" value="1"/>
</dbReference>
<keyword evidence="3" id="KW-0808">Transferase</keyword>
<dbReference type="Pfam" id="PF00535">
    <property type="entry name" value="Glycos_transf_2"/>
    <property type="match status" value="1"/>
</dbReference>
<gene>
    <name evidence="3" type="ORF">SAMN04489742_3918</name>
</gene>
<protein>
    <submittedName>
        <fullName evidence="3">Glycosyl transferase family 2</fullName>
    </submittedName>
</protein>